<dbReference type="GO" id="GO:0008270">
    <property type="term" value="F:zinc ion binding"/>
    <property type="evidence" value="ECO:0007669"/>
    <property type="project" value="InterPro"/>
</dbReference>
<evidence type="ECO:0000256" key="3">
    <source>
        <dbReference type="ARBA" id="ARBA00023125"/>
    </source>
</evidence>
<dbReference type="InterPro" id="IPR001138">
    <property type="entry name" value="Zn2Cys6_DnaBD"/>
</dbReference>
<name>A0A9W9Q4J4_9EURO</name>
<dbReference type="CDD" id="cd12148">
    <property type="entry name" value="fungal_TF_MHR"/>
    <property type="match status" value="1"/>
</dbReference>
<dbReference type="Gene3D" id="4.10.240.10">
    <property type="entry name" value="Zn(2)-C6 fungal-type DNA-binding domain"/>
    <property type="match status" value="1"/>
</dbReference>
<dbReference type="PANTHER" id="PTHR47424:SF3">
    <property type="entry name" value="REGULATORY PROTEIN GAL4"/>
    <property type="match status" value="1"/>
</dbReference>
<evidence type="ECO:0000256" key="1">
    <source>
        <dbReference type="ARBA" id="ARBA00022723"/>
    </source>
</evidence>
<evidence type="ECO:0000259" key="7">
    <source>
        <dbReference type="PROSITE" id="PS50048"/>
    </source>
</evidence>
<evidence type="ECO:0000256" key="6">
    <source>
        <dbReference type="SAM" id="MobiDB-lite"/>
    </source>
</evidence>
<dbReference type="AlphaFoldDB" id="A0A9W9Q4J4"/>
<keyword evidence="4" id="KW-0804">Transcription</keyword>
<dbReference type="PROSITE" id="PS50048">
    <property type="entry name" value="ZN2_CY6_FUNGAL_2"/>
    <property type="match status" value="1"/>
</dbReference>
<feature type="region of interest" description="Disordered" evidence="6">
    <location>
        <begin position="57"/>
        <end position="77"/>
    </location>
</feature>
<dbReference type="GO" id="GO:0000435">
    <property type="term" value="P:positive regulation of transcription from RNA polymerase II promoter by galactose"/>
    <property type="evidence" value="ECO:0007669"/>
    <property type="project" value="TreeGrafter"/>
</dbReference>
<reference evidence="8" key="2">
    <citation type="journal article" date="2023" name="IMA Fungus">
        <title>Comparative genomic study of the Penicillium genus elucidates a diverse pangenome and 15 lateral gene transfer events.</title>
        <authorList>
            <person name="Petersen C."/>
            <person name="Sorensen T."/>
            <person name="Nielsen M.R."/>
            <person name="Sondergaard T.E."/>
            <person name="Sorensen J.L."/>
            <person name="Fitzpatrick D.A."/>
            <person name="Frisvad J.C."/>
            <person name="Nielsen K.L."/>
        </authorList>
    </citation>
    <scope>NUCLEOTIDE SEQUENCE</scope>
    <source>
        <strain evidence="8">IBT 21472</strain>
    </source>
</reference>
<keyword evidence="5" id="KW-0539">Nucleus</keyword>
<protein>
    <recommendedName>
        <fullName evidence="7">Zn(2)-C6 fungal-type domain-containing protein</fullName>
    </recommendedName>
</protein>
<dbReference type="InterPro" id="IPR036864">
    <property type="entry name" value="Zn2-C6_fun-type_DNA-bd_sf"/>
</dbReference>
<evidence type="ECO:0000256" key="4">
    <source>
        <dbReference type="ARBA" id="ARBA00023163"/>
    </source>
</evidence>
<organism evidence="8 9">
    <name type="scientific">Penicillium atrosanguineum</name>
    <dbReference type="NCBI Taxonomy" id="1132637"/>
    <lineage>
        <taxon>Eukaryota</taxon>
        <taxon>Fungi</taxon>
        <taxon>Dikarya</taxon>
        <taxon>Ascomycota</taxon>
        <taxon>Pezizomycotina</taxon>
        <taxon>Eurotiomycetes</taxon>
        <taxon>Eurotiomycetidae</taxon>
        <taxon>Eurotiales</taxon>
        <taxon>Aspergillaceae</taxon>
        <taxon>Penicillium</taxon>
    </lineage>
</organism>
<feature type="domain" description="Zn(2)-C6 fungal-type" evidence="7">
    <location>
        <begin position="13"/>
        <end position="46"/>
    </location>
</feature>
<dbReference type="InterPro" id="IPR007219">
    <property type="entry name" value="XnlR_reg_dom"/>
</dbReference>
<keyword evidence="9" id="KW-1185">Reference proteome</keyword>
<accession>A0A9W9Q4J4</accession>
<keyword evidence="3" id="KW-0238">DNA-binding</keyword>
<dbReference type="Proteomes" id="UP001147746">
    <property type="component" value="Unassembled WGS sequence"/>
</dbReference>
<proteinExistence type="predicted"/>
<dbReference type="GO" id="GO:0006351">
    <property type="term" value="P:DNA-templated transcription"/>
    <property type="evidence" value="ECO:0007669"/>
    <property type="project" value="InterPro"/>
</dbReference>
<evidence type="ECO:0000256" key="5">
    <source>
        <dbReference type="ARBA" id="ARBA00023242"/>
    </source>
</evidence>
<dbReference type="GO" id="GO:0000981">
    <property type="term" value="F:DNA-binding transcription factor activity, RNA polymerase II-specific"/>
    <property type="evidence" value="ECO:0007669"/>
    <property type="project" value="InterPro"/>
</dbReference>
<dbReference type="EMBL" id="JAPZBO010000002">
    <property type="protein sequence ID" value="KAJ5323217.1"/>
    <property type="molecule type" value="Genomic_DNA"/>
</dbReference>
<dbReference type="PANTHER" id="PTHR47424">
    <property type="entry name" value="REGULATORY PROTEIN GAL4"/>
    <property type="match status" value="1"/>
</dbReference>
<keyword evidence="1" id="KW-0479">Metal-binding</keyword>
<dbReference type="Pfam" id="PF00172">
    <property type="entry name" value="Zn_clus"/>
    <property type="match status" value="1"/>
</dbReference>
<gene>
    <name evidence="8" type="ORF">N7476_001817</name>
</gene>
<dbReference type="SUPFAM" id="SSF57701">
    <property type="entry name" value="Zn2/Cys6 DNA-binding domain"/>
    <property type="match status" value="1"/>
</dbReference>
<evidence type="ECO:0000313" key="9">
    <source>
        <dbReference type="Proteomes" id="UP001147746"/>
    </source>
</evidence>
<evidence type="ECO:0000256" key="2">
    <source>
        <dbReference type="ARBA" id="ARBA00023015"/>
    </source>
</evidence>
<dbReference type="CDD" id="cd00067">
    <property type="entry name" value="GAL4"/>
    <property type="match status" value="1"/>
</dbReference>
<dbReference type="Pfam" id="PF04082">
    <property type="entry name" value="Fungal_trans"/>
    <property type="match status" value="1"/>
</dbReference>
<evidence type="ECO:0000313" key="8">
    <source>
        <dbReference type="EMBL" id="KAJ5323217.1"/>
    </source>
</evidence>
<dbReference type="SMART" id="SM00066">
    <property type="entry name" value="GAL4"/>
    <property type="match status" value="1"/>
</dbReference>
<dbReference type="GO" id="GO:0005634">
    <property type="term" value="C:nucleus"/>
    <property type="evidence" value="ECO:0007669"/>
    <property type="project" value="TreeGrafter"/>
</dbReference>
<sequence length="520" mass="58273">MQRSMRRYKTVVACTTCRRRKLKCDGVRPVCTRCQTSSVLRATCTYVPVSATAPGLKSPISPTSASTPGDIDQRHIKDDDVDDDHFSDGDPSEFSFQVKTTIDTKLGLPPRKQRCPIPMTDAAMFACLPCGQPFIAEIASVENVLPLRRQADQLVNLYWDRLDVLDPLLDKEGFFRCYNALFRGIKLPCDERIFTSTLNAIFALATQVQEAVHFRARDTASKKYFLRAWSLLGPETSIWNSSSLELVQCLLLMARYLQCTNSLHHTWMAVGSALRISQSLGLHIPERNVSPSNGQSRLKREVWSQCVFLDSIHHTRILLFRPMLARFCLSQSNLDSSIVSTSSPANLSDRVLESCAAICIESASRLISIVSESWQGSVNYPAGSIDPPLLPWWFRIFYLHVASQHLIAAMLRADLFASLVTESWSSAMTALRAHEHISPSVQRCIAAFERMWSKVMKIQTGLSDGTIGQELQSATLGIGPETDHIDVDEFMQDILRGFESNVESPLFALDDVNWFESLDQ</sequence>
<dbReference type="GO" id="GO:0000978">
    <property type="term" value="F:RNA polymerase II cis-regulatory region sequence-specific DNA binding"/>
    <property type="evidence" value="ECO:0007669"/>
    <property type="project" value="TreeGrafter"/>
</dbReference>
<reference evidence="8" key="1">
    <citation type="submission" date="2022-12" db="EMBL/GenBank/DDBJ databases">
        <authorList>
            <person name="Petersen C."/>
        </authorList>
    </citation>
    <scope>NUCLEOTIDE SEQUENCE</scope>
    <source>
        <strain evidence="8">IBT 21472</strain>
    </source>
</reference>
<comment type="caution">
    <text evidence="8">The sequence shown here is derived from an EMBL/GenBank/DDBJ whole genome shotgun (WGS) entry which is preliminary data.</text>
</comment>
<keyword evidence="2" id="KW-0805">Transcription regulation</keyword>
<dbReference type="InterPro" id="IPR051127">
    <property type="entry name" value="Fungal_SecMet_Regulators"/>
</dbReference>